<accession>A0A9Q1BJ96</accession>
<name>A0A9Q1BJ96_HOLLE</name>
<evidence type="ECO:0000256" key="7">
    <source>
        <dbReference type="SAM" id="SignalP"/>
    </source>
</evidence>
<keyword evidence="6" id="KW-0812">Transmembrane</keyword>
<gene>
    <name evidence="9" type="ORF">HOLleu_32840</name>
</gene>
<dbReference type="PANTHER" id="PTHR11640">
    <property type="entry name" value="NEPHRIN"/>
    <property type="match status" value="1"/>
</dbReference>
<keyword evidence="10" id="KW-1185">Reference proteome</keyword>
<dbReference type="InterPro" id="IPR003599">
    <property type="entry name" value="Ig_sub"/>
</dbReference>
<keyword evidence="2 6" id="KW-0472">Membrane</keyword>
<dbReference type="GO" id="GO:0005886">
    <property type="term" value="C:plasma membrane"/>
    <property type="evidence" value="ECO:0007669"/>
    <property type="project" value="TreeGrafter"/>
</dbReference>
<keyword evidence="4" id="KW-0325">Glycoprotein</keyword>
<organism evidence="9 10">
    <name type="scientific">Holothuria leucospilota</name>
    <name type="common">Black long sea cucumber</name>
    <name type="synonym">Mertensiothuria leucospilota</name>
    <dbReference type="NCBI Taxonomy" id="206669"/>
    <lineage>
        <taxon>Eukaryota</taxon>
        <taxon>Metazoa</taxon>
        <taxon>Echinodermata</taxon>
        <taxon>Eleutherozoa</taxon>
        <taxon>Echinozoa</taxon>
        <taxon>Holothuroidea</taxon>
        <taxon>Aspidochirotacea</taxon>
        <taxon>Aspidochirotida</taxon>
        <taxon>Holothuriidae</taxon>
        <taxon>Holothuria</taxon>
    </lineage>
</organism>
<keyword evidence="6" id="KW-1133">Transmembrane helix</keyword>
<feature type="chain" id="PRO_5040472670" description="Immunoglobulin domain-containing protein" evidence="7">
    <location>
        <begin position="20"/>
        <end position="513"/>
    </location>
</feature>
<dbReference type="SUPFAM" id="SSF48726">
    <property type="entry name" value="Immunoglobulin"/>
    <property type="match status" value="2"/>
</dbReference>
<dbReference type="Gene3D" id="2.60.40.10">
    <property type="entry name" value="Immunoglobulins"/>
    <property type="match status" value="2"/>
</dbReference>
<dbReference type="GO" id="GO:0005911">
    <property type="term" value="C:cell-cell junction"/>
    <property type="evidence" value="ECO:0007669"/>
    <property type="project" value="TreeGrafter"/>
</dbReference>
<keyword evidence="5" id="KW-0393">Immunoglobulin domain</keyword>
<feature type="domain" description="Immunoglobulin" evidence="8">
    <location>
        <begin position="246"/>
        <end position="341"/>
    </location>
</feature>
<keyword evidence="7" id="KW-0732">Signal</keyword>
<dbReference type="InterPro" id="IPR013783">
    <property type="entry name" value="Ig-like_fold"/>
</dbReference>
<feature type="signal peptide" evidence="7">
    <location>
        <begin position="1"/>
        <end position="19"/>
    </location>
</feature>
<evidence type="ECO:0000256" key="2">
    <source>
        <dbReference type="ARBA" id="ARBA00023136"/>
    </source>
</evidence>
<dbReference type="InterPro" id="IPR036179">
    <property type="entry name" value="Ig-like_dom_sf"/>
</dbReference>
<evidence type="ECO:0000256" key="5">
    <source>
        <dbReference type="ARBA" id="ARBA00023319"/>
    </source>
</evidence>
<sequence length="513" mass="57535">MDFIFKILPFLGTVTLGSTDVETSGVCTTPQYLNLGIIGTIQCSFRENFYGVYWYSSTDSTNNYPLLTFQESEKGGDGYLSGEFDVFPNGSLVIKNVSLADDHIFRVILLDSKDVDSVIHDILVYVIVRSKQPHPYINICGEEPVCLVELQEPPAVECSVAGTRPAVNLTLIVQHETTYWKVPYESEISSHNNLFTTNVKMTVPLETSYVIQHLVCKAVDPPGILAGTESHLFLENGNEHVFLGNPVTEHVKHEEKLTLSCSVNENMFLIWKRLSNDEWETIAHAVFGEKVYFKTYSDDYLLDSSDSLVIPHTVISHEGLYMCMFGTSKNKSEKIIDVVVFVPPEPPSLIIEGCLPDEDCILTVQEEGNITCAVKGIRPKIRLEWLTVSGGFPAYISFSAREQIIERVGDTYDVTLTSQYKLEDVSQKTLSVECRVFGWDKSIINLDKTVMLHFIDDQTTKERGSELMAMLVVIPLAVVIILVLLALVVANRRKVGEYVISDFRSKGSINFIR</sequence>
<reference evidence="9" key="1">
    <citation type="submission" date="2021-10" db="EMBL/GenBank/DDBJ databases">
        <title>Tropical sea cucumber genome reveals ecological adaptation and Cuvierian tubules defense mechanism.</title>
        <authorList>
            <person name="Chen T."/>
        </authorList>
    </citation>
    <scope>NUCLEOTIDE SEQUENCE</scope>
    <source>
        <strain evidence="9">Nanhai2018</strain>
        <tissue evidence="9">Muscle</tissue>
    </source>
</reference>
<dbReference type="EMBL" id="JAIZAY010000016">
    <property type="protein sequence ID" value="KAJ8027639.1"/>
    <property type="molecule type" value="Genomic_DNA"/>
</dbReference>
<comment type="subcellular location">
    <subcellularLocation>
        <location evidence="1">Membrane</location>
        <topology evidence="1">Single-pass type I membrane protein</topology>
    </subcellularLocation>
</comment>
<comment type="caution">
    <text evidence="9">The sequence shown here is derived from an EMBL/GenBank/DDBJ whole genome shotgun (WGS) entry which is preliminary data.</text>
</comment>
<dbReference type="OrthoDB" id="6159398at2759"/>
<evidence type="ECO:0000313" key="10">
    <source>
        <dbReference type="Proteomes" id="UP001152320"/>
    </source>
</evidence>
<dbReference type="SMART" id="SM00409">
    <property type="entry name" value="IG"/>
    <property type="match status" value="2"/>
</dbReference>
<evidence type="ECO:0000256" key="6">
    <source>
        <dbReference type="SAM" id="Phobius"/>
    </source>
</evidence>
<evidence type="ECO:0000256" key="1">
    <source>
        <dbReference type="ARBA" id="ARBA00004479"/>
    </source>
</evidence>
<feature type="domain" description="Immunoglobulin" evidence="8">
    <location>
        <begin position="28"/>
        <end position="127"/>
    </location>
</feature>
<dbReference type="GO" id="GO:0050839">
    <property type="term" value="F:cell adhesion molecule binding"/>
    <property type="evidence" value="ECO:0007669"/>
    <property type="project" value="TreeGrafter"/>
</dbReference>
<evidence type="ECO:0000313" key="9">
    <source>
        <dbReference type="EMBL" id="KAJ8027639.1"/>
    </source>
</evidence>
<dbReference type="Proteomes" id="UP001152320">
    <property type="component" value="Chromosome 16"/>
</dbReference>
<protein>
    <recommendedName>
        <fullName evidence="8">Immunoglobulin domain-containing protein</fullName>
    </recommendedName>
</protein>
<evidence type="ECO:0000259" key="8">
    <source>
        <dbReference type="SMART" id="SM00409"/>
    </source>
</evidence>
<proteinExistence type="predicted"/>
<dbReference type="GO" id="GO:0098609">
    <property type="term" value="P:cell-cell adhesion"/>
    <property type="evidence" value="ECO:0007669"/>
    <property type="project" value="TreeGrafter"/>
</dbReference>
<evidence type="ECO:0000256" key="3">
    <source>
        <dbReference type="ARBA" id="ARBA00023157"/>
    </source>
</evidence>
<dbReference type="InterPro" id="IPR051275">
    <property type="entry name" value="Cell_adhesion_signaling"/>
</dbReference>
<keyword evidence="3" id="KW-1015">Disulfide bond</keyword>
<dbReference type="AlphaFoldDB" id="A0A9Q1BJ96"/>
<evidence type="ECO:0000256" key="4">
    <source>
        <dbReference type="ARBA" id="ARBA00023180"/>
    </source>
</evidence>
<feature type="transmembrane region" description="Helical" evidence="6">
    <location>
        <begin position="467"/>
        <end position="490"/>
    </location>
</feature>
<dbReference type="PANTHER" id="PTHR11640:SF136">
    <property type="entry name" value="NEPHRIN"/>
    <property type="match status" value="1"/>
</dbReference>